<keyword evidence="2 7" id="KW-0808">Transferase</keyword>
<keyword evidence="6 7" id="KW-0046">Antibiotic resistance</keyword>
<accession>A0AB34XNB7</accession>
<evidence type="ECO:0000256" key="3">
    <source>
        <dbReference type="ARBA" id="ARBA00022741"/>
    </source>
</evidence>
<dbReference type="PIRSF" id="PIRSF000706">
    <property type="entry name" value="Kanamycin_kin"/>
    <property type="match status" value="1"/>
</dbReference>
<dbReference type="InterPro" id="IPR011009">
    <property type="entry name" value="Kinase-like_dom_sf"/>
</dbReference>
<dbReference type="Gene3D" id="3.30.200.20">
    <property type="entry name" value="Phosphorylase Kinase, domain 1"/>
    <property type="match status" value="1"/>
</dbReference>
<feature type="region of interest" description="Disordered" evidence="10">
    <location>
        <begin position="1"/>
        <end position="25"/>
    </location>
</feature>
<dbReference type="PANTHER" id="PTHR21310">
    <property type="entry name" value="AMINOGLYCOSIDE PHOSPHOTRANSFERASE-RELATED-RELATED"/>
    <property type="match status" value="1"/>
</dbReference>
<gene>
    <name evidence="12" type="ORF">AVW13_16295</name>
</gene>
<evidence type="ECO:0000256" key="8">
    <source>
        <dbReference type="PIRSR" id="PIRSR000706-1"/>
    </source>
</evidence>
<evidence type="ECO:0000256" key="2">
    <source>
        <dbReference type="ARBA" id="ARBA00022679"/>
    </source>
</evidence>
<dbReference type="EMBL" id="LQQR01000051">
    <property type="protein sequence ID" value="KZE12285.1"/>
    <property type="molecule type" value="Genomic_DNA"/>
</dbReference>
<dbReference type="InterPro" id="IPR051678">
    <property type="entry name" value="AGP_Transferase"/>
</dbReference>
<dbReference type="GO" id="GO:0046677">
    <property type="term" value="P:response to antibiotic"/>
    <property type="evidence" value="ECO:0007669"/>
    <property type="project" value="UniProtKB-KW"/>
</dbReference>
<feature type="domain" description="Aminoglycoside phosphotransferase" evidence="11">
    <location>
        <begin position="18"/>
        <end position="258"/>
    </location>
</feature>
<comment type="similarity">
    <text evidence="1 7">Belongs to the aminoglycoside phosphotransferase family.</text>
</comment>
<keyword evidence="3 7" id="KW-0547">Nucleotide-binding</keyword>
<evidence type="ECO:0000256" key="10">
    <source>
        <dbReference type="SAM" id="MobiDB-lite"/>
    </source>
</evidence>
<evidence type="ECO:0000259" key="11">
    <source>
        <dbReference type="Pfam" id="PF01636"/>
    </source>
</evidence>
<dbReference type="Proteomes" id="UP000076612">
    <property type="component" value="Unassembled WGS sequence"/>
</dbReference>
<evidence type="ECO:0000256" key="9">
    <source>
        <dbReference type="PIRSR" id="PIRSR000706-2"/>
    </source>
</evidence>
<dbReference type="GO" id="GO:0016773">
    <property type="term" value="F:phosphotransferase activity, alcohol group as acceptor"/>
    <property type="evidence" value="ECO:0007669"/>
    <property type="project" value="InterPro"/>
</dbReference>
<dbReference type="InterPro" id="IPR002575">
    <property type="entry name" value="Aminoglycoside_PTrfase"/>
</dbReference>
<name>A0AB34XNB7_9MICO</name>
<feature type="active site" description="Proton acceptor" evidence="8">
    <location>
        <position position="187"/>
    </location>
</feature>
<feature type="binding site" evidence="9">
    <location>
        <position position="207"/>
    </location>
    <ligand>
        <name>Mg(2+)</name>
        <dbReference type="ChEBI" id="CHEBI:18420"/>
    </ligand>
</feature>
<dbReference type="GO" id="GO:0016301">
    <property type="term" value="F:kinase activity"/>
    <property type="evidence" value="ECO:0007669"/>
    <property type="project" value="UniProtKB-KW"/>
</dbReference>
<dbReference type="GO" id="GO:0046872">
    <property type="term" value="F:metal ion binding"/>
    <property type="evidence" value="ECO:0007669"/>
    <property type="project" value="UniProtKB-KW"/>
</dbReference>
<evidence type="ECO:0000256" key="7">
    <source>
        <dbReference type="PIRNR" id="PIRNR000706"/>
    </source>
</evidence>
<keyword evidence="4 7" id="KW-0418">Kinase</keyword>
<evidence type="ECO:0000256" key="6">
    <source>
        <dbReference type="ARBA" id="ARBA00023251"/>
    </source>
</evidence>
<reference evidence="13" key="1">
    <citation type="submission" date="2016-01" db="EMBL/GenBank/DDBJ databases">
        <title>Draft genome of Chromobacterium sp. F49.</title>
        <authorList>
            <person name="Hong K.W."/>
        </authorList>
    </citation>
    <scope>NUCLEOTIDE SEQUENCE [LARGE SCALE GENOMIC DNA]</scope>
    <source>
        <strain evidence="13">M40</strain>
    </source>
</reference>
<organism evidence="12 13">
    <name type="scientific">Brevibacterium casei</name>
    <dbReference type="NCBI Taxonomy" id="33889"/>
    <lineage>
        <taxon>Bacteria</taxon>
        <taxon>Bacillati</taxon>
        <taxon>Actinomycetota</taxon>
        <taxon>Actinomycetes</taxon>
        <taxon>Micrococcales</taxon>
        <taxon>Brevibacteriaceae</taxon>
        <taxon>Brevibacterium</taxon>
    </lineage>
</organism>
<sequence>MSSPSVPLTGLLPDGSAWSPVTDGESGATMLRHSSGGRFAKVVSAAAVSTLEAERDRIEWLSGTGIPGPRVLDWRATEHSAALITSAVAGVPADRLNPAQLAQAWPSITDTLHRLHSLPASTCPFSRTLDEMMGLARATVAENRVHAEFLPQHLINTPPTVILDGLERDLPLRREQEAADTVVCHGDFCLPNILINSDTSLVAGIIDLGRLGHADPYADIALLLANARETWPDEDTARQADHDFASQYGITLDPERLDFYLRLDPLTW</sequence>
<evidence type="ECO:0000256" key="1">
    <source>
        <dbReference type="ARBA" id="ARBA00006219"/>
    </source>
</evidence>
<dbReference type="PANTHER" id="PTHR21310:SF41">
    <property type="entry name" value="3'-PHOSPHOTRANSFERASE, PUTATIVE-RELATED"/>
    <property type="match status" value="1"/>
</dbReference>
<keyword evidence="9" id="KW-0460">Magnesium</keyword>
<evidence type="ECO:0000256" key="5">
    <source>
        <dbReference type="ARBA" id="ARBA00022840"/>
    </source>
</evidence>
<keyword evidence="9" id="KW-0479">Metal-binding</keyword>
<dbReference type="CDD" id="cd05150">
    <property type="entry name" value="APH"/>
    <property type="match status" value="1"/>
</dbReference>
<comment type="caution">
    <text evidence="12">The sequence shown here is derived from an EMBL/GenBank/DDBJ whole genome shotgun (WGS) entry which is preliminary data.</text>
</comment>
<dbReference type="SUPFAM" id="SSF56112">
    <property type="entry name" value="Protein kinase-like (PK-like)"/>
    <property type="match status" value="1"/>
</dbReference>
<dbReference type="NCBIfam" id="NF032896">
    <property type="entry name" value="APH_3pp"/>
    <property type="match status" value="1"/>
</dbReference>
<evidence type="ECO:0000256" key="4">
    <source>
        <dbReference type="ARBA" id="ARBA00022777"/>
    </source>
</evidence>
<feature type="binding site" evidence="9">
    <location>
        <position position="192"/>
    </location>
    <ligand>
        <name>Mg(2+)</name>
        <dbReference type="ChEBI" id="CHEBI:18420"/>
    </ligand>
</feature>
<dbReference type="Pfam" id="PF01636">
    <property type="entry name" value="APH"/>
    <property type="match status" value="1"/>
</dbReference>
<evidence type="ECO:0000313" key="12">
    <source>
        <dbReference type="EMBL" id="KZE12285.1"/>
    </source>
</evidence>
<dbReference type="Gene3D" id="3.90.1200.10">
    <property type="match status" value="1"/>
</dbReference>
<keyword evidence="5 7" id="KW-0067">ATP-binding</keyword>
<protein>
    <submittedName>
        <fullName evidence="12">3'-kinase</fullName>
    </submittedName>
</protein>
<evidence type="ECO:0000313" key="13">
    <source>
        <dbReference type="Proteomes" id="UP000076612"/>
    </source>
</evidence>
<dbReference type="InterPro" id="IPR024165">
    <property type="entry name" value="Kan/Strep_kinase"/>
</dbReference>
<dbReference type="AlphaFoldDB" id="A0AB34XNB7"/>
<proteinExistence type="inferred from homology"/>
<dbReference type="GO" id="GO:0005524">
    <property type="term" value="F:ATP binding"/>
    <property type="evidence" value="ECO:0007669"/>
    <property type="project" value="UniProtKB-KW"/>
</dbReference>